<dbReference type="Proteomes" id="UP000006352">
    <property type="component" value="Unassembled WGS sequence"/>
</dbReference>
<dbReference type="EMBL" id="HE797371">
    <property type="protein sequence ID" value="CCM06516.1"/>
    <property type="molecule type" value="Genomic_DNA"/>
</dbReference>
<dbReference type="OrthoDB" id="25778at2759"/>
<keyword evidence="4" id="KW-1185">Reference proteome</keyword>
<dbReference type="PANTHER" id="PTHR13268:SF0">
    <property type="entry name" value="BCAS3 MICROTUBULE ASSOCIATED CELL MIGRATION FACTOR"/>
    <property type="match status" value="1"/>
</dbReference>
<dbReference type="InterPro" id="IPR015943">
    <property type="entry name" value="WD40/YVTN_repeat-like_dom_sf"/>
</dbReference>
<dbReference type="PANTHER" id="PTHR13268">
    <property type="entry name" value="BREAST CARCINOMA AMPLIFIED SEQUENCE 3"/>
    <property type="match status" value="1"/>
</dbReference>
<dbReference type="HOGENOM" id="CLU_004106_0_0_1"/>
<feature type="region of interest" description="Disordered" evidence="1">
    <location>
        <begin position="796"/>
        <end position="815"/>
    </location>
</feature>
<feature type="compositionally biased region" description="Acidic residues" evidence="1">
    <location>
        <begin position="219"/>
        <end position="233"/>
    </location>
</feature>
<feature type="region of interest" description="Disordered" evidence="1">
    <location>
        <begin position="1"/>
        <end position="78"/>
    </location>
</feature>
<dbReference type="InterPro" id="IPR036322">
    <property type="entry name" value="WD40_repeat_dom_sf"/>
</dbReference>
<evidence type="ECO:0000256" key="1">
    <source>
        <dbReference type="SAM" id="MobiDB-lite"/>
    </source>
</evidence>
<dbReference type="Pfam" id="PF21034">
    <property type="entry name" value="BCAS3_WD40"/>
    <property type="match status" value="1"/>
</dbReference>
<gene>
    <name evidence="3" type="ORF">FIBRA_08788</name>
</gene>
<accession>J4ICJ4</accession>
<dbReference type="STRING" id="599839.J4ICJ4"/>
<feature type="region of interest" description="Disordered" evidence="1">
    <location>
        <begin position="650"/>
        <end position="672"/>
    </location>
</feature>
<organism evidence="3 4">
    <name type="scientific">Fibroporia radiculosa</name>
    <dbReference type="NCBI Taxonomy" id="599839"/>
    <lineage>
        <taxon>Eukaryota</taxon>
        <taxon>Fungi</taxon>
        <taxon>Dikarya</taxon>
        <taxon>Basidiomycota</taxon>
        <taxon>Agaricomycotina</taxon>
        <taxon>Agaricomycetes</taxon>
        <taxon>Polyporales</taxon>
        <taxon>Fibroporiaceae</taxon>
        <taxon>Fibroporia</taxon>
    </lineage>
</organism>
<feature type="compositionally biased region" description="Low complexity" evidence="1">
    <location>
        <begin position="872"/>
        <end position="882"/>
    </location>
</feature>
<feature type="region of interest" description="Disordered" evidence="1">
    <location>
        <begin position="1122"/>
        <end position="1173"/>
    </location>
</feature>
<reference evidence="3 4" key="1">
    <citation type="journal article" date="2012" name="Appl. Environ. Microbiol.">
        <title>Short-read sequencing for genomic analysis of the brown rot fungus Fibroporia radiculosa.</title>
        <authorList>
            <person name="Tang J.D."/>
            <person name="Perkins A.D."/>
            <person name="Sonstegard T.S."/>
            <person name="Schroeder S.G."/>
            <person name="Burgess S.C."/>
            <person name="Diehl S.V."/>
        </authorList>
    </citation>
    <scope>NUCLEOTIDE SEQUENCE [LARGE SCALE GENOMIC DNA]</scope>
    <source>
        <strain evidence="3 4">TFFH 294</strain>
    </source>
</reference>
<dbReference type="AlphaFoldDB" id="J4ICJ4"/>
<protein>
    <recommendedName>
        <fullName evidence="2">BCAS3 WD40 domain-containing protein</fullName>
    </recommendedName>
</protein>
<dbReference type="InterPro" id="IPR045142">
    <property type="entry name" value="BCAS3-like"/>
</dbReference>
<feature type="compositionally biased region" description="Low complexity" evidence="1">
    <location>
        <begin position="796"/>
        <end position="813"/>
    </location>
</feature>
<sequence>MPAATKRNAISRKRIADDQAVSYPASHRAHAPTFDDEPYSIDASPFAPPALPPEEFVPEPDDMPEGIGDVLGMSDSAQSVPAYGRVESMFDAAPRNDAEDLRHLPLGRSPPAGRPQYATPPPASAAQLDVGHTRSPILSREPTTLETFSRTLRTYVPASISIPSAGPTPPRVSRPVSFGSFLSPTMSPHERDSRKRRGSDSTSGRPGSVSGWGAHRDGEEDTAVFNLDEEDPQDDRGSRRTAPRYPSADETEEIVWAGWDTLVEDDPLKPRRLLLLGYRSGLQVWDCSNLGSVSELLNLSGPQWGAVEQITVLPTPVLEKDYHRAKRPLLGVLCRTGDWSNFVLYSMRSHEIVKTMPFPGLTQFSAVSDFVVLATSNPQNLHVLSAGNFATLYTIPSSLISTAIISTSSLRNNTSVSEIELDADVNTPTSLYTSSDMPRSTFALSNRLLAFISPLAPHQPTISSETQSPSDLSAITDTTAKFGFSQADIGTTAARIGGTVFSGMKSLGGMAVSAAKAGVTAAVNADSSAARSVQGAGGLSNLFFSRGTPVASQQDHPSSDMRKSSASPSALPPSIPSAFSYGCNVVVLDLQCLLSGSPEPEKIAEFAGSKHQPITRLKFSEDGTSLALCFKDGRSARIFQLRPVPRTLRSFSSAESAQERGRDTPTFDGVHGQGTQPWHMYDLRRGRTSAVIDSMEWAHDGRWFAIGTRNRTVHVFAVNPYGGRPDEFSHLSSRVPNASVLPSLSNDIHPLIRLRSDKTPHPERGLAPIAVLFVRPIEVSIPSSLLPPAALSFTASSSPSSVQSSNHSSTQASRKVANQDVLVFDPYDGTLSLRRIVVERGANEFTLAASSIPIIGNTSMSLPGVNSLGRLSTSPSSTQTSPGKASGLTQMMGRSSELAGKERRVGSWNLRRGRDWPEVRKPIRPRSKVARPTQLTKEDWLSCAELSTHSSSIRVLPRTVYLSHQFTFHSFGEDYHALIRSHQFDVPAHKFEVRREVEVSAYSAGVGEFFVQGLPTARDVDQAASSFDEPLASALSAEIHYMNPSPPVLPMYPNGTPGSNTRSLKNAIPIRNVAAGLHDSMYEGFGRLRREIGKVRSPRLAAHPDDELSSSVPLEFDEEDEDFLDSNMGSGGHDTVSPSPSRGAGDSGESISTPSSTAEPLPVEDNRDDVWQGWEPEDQQAIEDAERFDDITVGFMDEEQAVLQTTKRDAGPKKKYKKSRIVHRA</sequence>
<dbReference type="Gene3D" id="2.130.10.10">
    <property type="entry name" value="YVTN repeat-like/Quinoprotein amine dehydrogenase"/>
    <property type="match status" value="1"/>
</dbReference>
<feature type="region of interest" description="Disordered" evidence="1">
    <location>
        <begin position="548"/>
        <end position="570"/>
    </location>
</feature>
<evidence type="ECO:0000313" key="4">
    <source>
        <dbReference type="Proteomes" id="UP000006352"/>
    </source>
</evidence>
<dbReference type="GO" id="GO:0005737">
    <property type="term" value="C:cytoplasm"/>
    <property type="evidence" value="ECO:0007669"/>
    <property type="project" value="TreeGrafter"/>
</dbReference>
<dbReference type="InterPro" id="IPR048382">
    <property type="entry name" value="BCAS3_WD40"/>
</dbReference>
<feature type="region of interest" description="Disordered" evidence="1">
    <location>
        <begin position="160"/>
        <end position="247"/>
    </location>
</feature>
<feature type="compositionally biased region" description="Polar residues" evidence="1">
    <location>
        <begin position="1149"/>
        <end position="1158"/>
    </location>
</feature>
<proteinExistence type="predicted"/>
<feature type="region of interest" description="Disordered" evidence="1">
    <location>
        <begin position="91"/>
        <end position="145"/>
    </location>
</feature>
<dbReference type="GO" id="GO:0042594">
    <property type="term" value="P:response to starvation"/>
    <property type="evidence" value="ECO:0007669"/>
    <property type="project" value="TreeGrafter"/>
</dbReference>
<feature type="region of interest" description="Disordered" evidence="1">
    <location>
        <begin position="1203"/>
        <end position="1225"/>
    </location>
</feature>
<dbReference type="InParanoid" id="J4ICJ4"/>
<dbReference type="GO" id="GO:0006914">
    <property type="term" value="P:autophagy"/>
    <property type="evidence" value="ECO:0007669"/>
    <property type="project" value="InterPro"/>
</dbReference>
<evidence type="ECO:0000313" key="3">
    <source>
        <dbReference type="EMBL" id="CCM06516.1"/>
    </source>
</evidence>
<feature type="compositionally biased region" description="Basic and acidic residues" evidence="1">
    <location>
        <begin position="94"/>
        <end position="103"/>
    </location>
</feature>
<feature type="compositionally biased region" description="Basic residues" evidence="1">
    <location>
        <begin position="1213"/>
        <end position="1225"/>
    </location>
</feature>
<dbReference type="RefSeq" id="XP_012185799.1">
    <property type="nucleotide sequence ID" value="XM_012330409.1"/>
</dbReference>
<name>J4ICJ4_9APHY</name>
<feature type="region of interest" description="Disordered" evidence="1">
    <location>
        <begin position="870"/>
        <end position="903"/>
    </location>
</feature>
<dbReference type="SUPFAM" id="SSF50978">
    <property type="entry name" value="WD40 repeat-like"/>
    <property type="match status" value="1"/>
</dbReference>
<feature type="domain" description="BCAS3 WD40" evidence="2">
    <location>
        <begin position="678"/>
        <end position="737"/>
    </location>
</feature>
<evidence type="ECO:0000259" key="2">
    <source>
        <dbReference type="Pfam" id="PF21034"/>
    </source>
</evidence>
<dbReference type="GeneID" id="24101416"/>